<sequence length="115" mass="13163">MGCVTTKKQPIVQIPRSALGENSESIDDINQRNYNSAPQSPALKKIVQIGAFTPDEIKDYVVERRKQTNSAKRIEIMKKNGRYTPTIIYKYRYPSPSQRSQTKVTIMSPIYPTQQ</sequence>
<protein>
    <submittedName>
        <fullName evidence="1">Uncharacterized protein</fullName>
    </submittedName>
</protein>
<evidence type="ECO:0000313" key="2">
    <source>
        <dbReference type="Proteomes" id="UP000688137"/>
    </source>
</evidence>
<reference evidence="1" key="1">
    <citation type="submission" date="2021-01" db="EMBL/GenBank/DDBJ databases">
        <authorList>
            <consortium name="Genoscope - CEA"/>
            <person name="William W."/>
        </authorList>
    </citation>
    <scope>NUCLEOTIDE SEQUENCE</scope>
</reference>
<organism evidence="1 2">
    <name type="scientific">Paramecium primaurelia</name>
    <dbReference type="NCBI Taxonomy" id="5886"/>
    <lineage>
        <taxon>Eukaryota</taxon>
        <taxon>Sar</taxon>
        <taxon>Alveolata</taxon>
        <taxon>Ciliophora</taxon>
        <taxon>Intramacronucleata</taxon>
        <taxon>Oligohymenophorea</taxon>
        <taxon>Peniculida</taxon>
        <taxon>Parameciidae</taxon>
        <taxon>Paramecium</taxon>
    </lineage>
</organism>
<evidence type="ECO:0000313" key="1">
    <source>
        <dbReference type="EMBL" id="CAD8048158.1"/>
    </source>
</evidence>
<dbReference type="EMBL" id="CAJJDM010000009">
    <property type="protein sequence ID" value="CAD8048158.1"/>
    <property type="molecule type" value="Genomic_DNA"/>
</dbReference>
<name>A0A8S1K0P1_PARPR</name>
<dbReference type="Proteomes" id="UP000688137">
    <property type="component" value="Unassembled WGS sequence"/>
</dbReference>
<proteinExistence type="predicted"/>
<gene>
    <name evidence="1" type="ORF">PPRIM_AZ9-3.1.T0120346</name>
</gene>
<dbReference type="OMA" id="TIMSPIY"/>
<dbReference type="AlphaFoldDB" id="A0A8S1K0P1"/>
<keyword evidence="2" id="KW-1185">Reference proteome</keyword>
<comment type="caution">
    <text evidence="1">The sequence shown here is derived from an EMBL/GenBank/DDBJ whole genome shotgun (WGS) entry which is preliminary data.</text>
</comment>
<accession>A0A8S1K0P1</accession>